<feature type="domain" description="Response regulatory" evidence="3">
    <location>
        <begin position="9"/>
        <end position="123"/>
    </location>
</feature>
<dbReference type="PROSITE" id="PS50110">
    <property type="entry name" value="RESPONSE_REGULATORY"/>
    <property type="match status" value="1"/>
</dbReference>
<evidence type="ECO:0000313" key="4">
    <source>
        <dbReference type="EMBL" id="STI76306.1"/>
    </source>
</evidence>
<evidence type="ECO:0000313" key="5">
    <source>
        <dbReference type="Proteomes" id="UP000254405"/>
    </source>
</evidence>
<protein>
    <submittedName>
        <fullName evidence="4">Orphan two-component response regulator</fullName>
    </submittedName>
</protein>
<dbReference type="SUPFAM" id="SSF52172">
    <property type="entry name" value="CheY-like"/>
    <property type="match status" value="1"/>
</dbReference>
<feature type="modified residue" description="4-aspartylphosphate" evidence="2">
    <location>
        <position position="58"/>
    </location>
</feature>
<dbReference type="CDD" id="cd00156">
    <property type="entry name" value="REC"/>
    <property type="match status" value="1"/>
</dbReference>
<dbReference type="FunFam" id="3.40.50.2300:FF:000076">
    <property type="entry name" value="Regulator of RpoS"/>
    <property type="match status" value="1"/>
</dbReference>
<dbReference type="AlphaFoldDB" id="A0A376THX7"/>
<dbReference type="Pfam" id="PF00072">
    <property type="entry name" value="Response_reg"/>
    <property type="match status" value="1"/>
</dbReference>
<dbReference type="GO" id="GO:0000160">
    <property type="term" value="P:phosphorelay signal transduction system"/>
    <property type="evidence" value="ECO:0007669"/>
    <property type="project" value="InterPro"/>
</dbReference>
<dbReference type="PANTHER" id="PTHR44591">
    <property type="entry name" value="STRESS RESPONSE REGULATOR PROTEIN 1"/>
    <property type="match status" value="1"/>
</dbReference>
<dbReference type="Gene3D" id="3.40.50.2300">
    <property type="match status" value="1"/>
</dbReference>
<sequence length="166" mass="19095">MTQPLVGKQILIVEDEQVFRSLLDSWFSSLGATTVLAADGVDALELLGGFTPDLMICDIAMPRMNGLKLLEHIRNRGDQTPVLVISATENMADIAKALRLGVEDVLLKPVKDLNRLREMVFACLYPSMFNSRVEEEERLFRDWDAMVDNLPQRRNYYRNYNRRFSR</sequence>
<dbReference type="SMART" id="SM00448">
    <property type="entry name" value="REC"/>
    <property type="match status" value="1"/>
</dbReference>
<evidence type="ECO:0000256" key="1">
    <source>
        <dbReference type="ARBA" id="ARBA00022553"/>
    </source>
</evidence>
<gene>
    <name evidence="4" type="primary">hnr_3</name>
    <name evidence="4" type="ORF">NCTC8985_01558</name>
</gene>
<dbReference type="Proteomes" id="UP000254405">
    <property type="component" value="Unassembled WGS sequence"/>
</dbReference>
<accession>A0A376THX7</accession>
<evidence type="ECO:0000259" key="3">
    <source>
        <dbReference type="PROSITE" id="PS50110"/>
    </source>
</evidence>
<dbReference type="InterPro" id="IPR050595">
    <property type="entry name" value="Bact_response_regulator"/>
</dbReference>
<dbReference type="PANTHER" id="PTHR44591:SF23">
    <property type="entry name" value="CHEY SUBFAMILY"/>
    <property type="match status" value="1"/>
</dbReference>
<organism evidence="4 5">
    <name type="scientific">Escherichia coli</name>
    <dbReference type="NCBI Taxonomy" id="562"/>
    <lineage>
        <taxon>Bacteria</taxon>
        <taxon>Pseudomonadati</taxon>
        <taxon>Pseudomonadota</taxon>
        <taxon>Gammaproteobacteria</taxon>
        <taxon>Enterobacterales</taxon>
        <taxon>Enterobacteriaceae</taxon>
        <taxon>Escherichia</taxon>
    </lineage>
</organism>
<name>A0A376THX7_ECOLX</name>
<dbReference type="InterPro" id="IPR001789">
    <property type="entry name" value="Sig_transdc_resp-reg_receiver"/>
</dbReference>
<proteinExistence type="predicted"/>
<dbReference type="EMBL" id="UGCO01000001">
    <property type="protein sequence ID" value="STI76306.1"/>
    <property type="molecule type" value="Genomic_DNA"/>
</dbReference>
<reference evidence="4 5" key="1">
    <citation type="submission" date="2018-06" db="EMBL/GenBank/DDBJ databases">
        <authorList>
            <consortium name="Pathogen Informatics"/>
            <person name="Doyle S."/>
        </authorList>
    </citation>
    <scope>NUCLEOTIDE SEQUENCE [LARGE SCALE GENOMIC DNA]</scope>
    <source>
        <strain evidence="4 5">NCTC8985</strain>
    </source>
</reference>
<dbReference type="InterPro" id="IPR011006">
    <property type="entry name" value="CheY-like_superfamily"/>
</dbReference>
<evidence type="ECO:0000256" key="2">
    <source>
        <dbReference type="PROSITE-ProRule" id="PRU00169"/>
    </source>
</evidence>
<keyword evidence="1 2" id="KW-0597">Phosphoprotein</keyword>